<evidence type="ECO:0000313" key="1">
    <source>
        <dbReference type="EMBL" id="MFM2719443.1"/>
    </source>
</evidence>
<organism evidence="1 2">
    <name type="scientific">Microbacterium mcarthurae</name>
    <dbReference type="NCBI Taxonomy" id="3035918"/>
    <lineage>
        <taxon>Bacteria</taxon>
        <taxon>Bacillati</taxon>
        <taxon>Actinomycetota</taxon>
        <taxon>Actinomycetes</taxon>
        <taxon>Micrococcales</taxon>
        <taxon>Microbacteriaceae</taxon>
        <taxon>Microbacterium</taxon>
    </lineage>
</organism>
<gene>
    <name evidence="1" type="ORF">P5G46_02895</name>
</gene>
<dbReference type="RefSeq" id="WP_408904943.1">
    <property type="nucleotide sequence ID" value="NZ_JAROCE010000001.1"/>
</dbReference>
<accession>A0ABW9GCJ5</accession>
<dbReference type="Proteomes" id="UP001630303">
    <property type="component" value="Unassembled WGS sequence"/>
</dbReference>
<reference evidence="1 2" key="1">
    <citation type="submission" date="2023-03" db="EMBL/GenBank/DDBJ databases">
        <title>MT1 and MT2 Draft Genomes of Novel Species.</title>
        <authorList>
            <person name="Venkateswaran K."/>
        </authorList>
    </citation>
    <scope>NUCLEOTIDE SEQUENCE [LARGE SCALE GENOMIC DNA]</scope>
    <source>
        <strain evidence="1 2">IF8SW-P5</strain>
    </source>
</reference>
<evidence type="ECO:0000313" key="2">
    <source>
        <dbReference type="Proteomes" id="UP001630303"/>
    </source>
</evidence>
<dbReference type="EMBL" id="JAROCE010000001">
    <property type="protein sequence ID" value="MFM2719443.1"/>
    <property type="molecule type" value="Genomic_DNA"/>
</dbReference>
<comment type="caution">
    <text evidence="1">The sequence shown here is derived from an EMBL/GenBank/DDBJ whole genome shotgun (WGS) entry which is preliminary data.</text>
</comment>
<proteinExistence type="predicted"/>
<name>A0ABW9GCJ5_9MICO</name>
<sequence length="141" mass="15109">MDDKVTIDEAKSIAQGMEKTLAGFVPAEQVASIDQNPSGALMSCSREGDYLWSGQTKVLLNSGAVYDGAAVTEKIAEQYDGRDYYTTETGLTPDSQPSAHVIGSDGEGYLVALSVDKTFVQILSFSPCFVLPEDVSPSRPY</sequence>
<protein>
    <submittedName>
        <fullName evidence="1">Uncharacterized protein</fullName>
    </submittedName>
</protein>
<keyword evidence="2" id="KW-1185">Reference proteome</keyword>